<accession>A0A2U8GPK4</accession>
<feature type="domain" description="Integrase catalytic" evidence="1">
    <location>
        <begin position="487"/>
        <end position="685"/>
    </location>
</feature>
<dbReference type="InterPro" id="IPR036397">
    <property type="entry name" value="RNaseH_sf"/>
</dbReference>
<protein>
    <submittedName>
        <fullName evidence="2">Integrase</fullName>
    </submittedName>
</protein>
<organism evidence="2 3">
    <name type="scientific">Parazoarcus communis</name>
    <dbReference type="NCBI Taxonomy" id="41977"/>
    <lineage>
        <taxon>Bacteria</taxon>
        <taxon>Pseudomonadati</taxon>
        <taxon>Pseudomonadota</taxon>
        <taxon>Betaproteobacteria</taxon>
        <taxon>Rhodocyclales</taxon>
        <taxon>Zoogloeaceae</taxon>
        <taxon>Parazoarcus</taxon>
    </lineage>
</organism>
<reference evidence="2 3" key="1">
    <citation type="submission" date="2017-06" db="EMBL/GenBank/DDBJ databases">
        <title>Azoarcus.</title>
        <authorList>
            <person name="Woo J.-H."/>
            <person name="Kim H.-S."/>
        </authorList>
    </citation>
    <scope>NUCLEOTIDE SEQUENCE [LARGE SCALE GENOMIC DNA]</scope>
    <source>
        <strain evidence="2 3">TSPY31</strain>
    </source>
</reference>
<name>A0A2U8GPK4_9RHOO</name>
<dbReference type="GO" id="GO:0003676">
    <property type="term" value="F:nucleic acid binding"/>
    <property type="evidence" value="ECO:0007669"/>
    <property type="project" value="InterPro"/>
</dbReference>
<dbReference type="AlphaFoldDB" id="A0A2U8GPK4"/>
<dbReference type="EMBL" id="CP022187">
    <property type="protein sequence ID" value="AWI75113.1"/>
    <property type="molecule type" value="Genomic_DNA"/>
</dbReference>
<proteinExistence type="predicted"/>
<dbReference type="PROSITE" id="PS50994">
    <property type="entry name" value="INTEGRASE"/>
    <property type="match status" value="1"/>
</dbReference>
<dbReference type="RefSeq" id="WP_108948821.1">
    <property type="nucleotide sequence ID" value="NZ_CP022187.1"/>
</dbReference>
<dbReference type="GO" id="GO:0015074">
    <property type="term" value="P:DNA integration"/>
    <property type="evidence" value="ECO:0007669"/>
    <property type="project" value="InterPro"/>
</dbReference>
<dbReference type="Proteomes" id="UP000244930">
    <property type="component" value="Chromosome"/>
</dbReference>
<dbReference type="InterPro" id="IPR012337">
    <property type="entry name" value="RNaseH-like_sf"/>
</dbReference>
<dbReference type="SUPFAM" id="SSF53098">
    <property type="entry name" value="Ribonuclease H-like"/>
    <property type="match status" value="1"/>
</dbReference>
<sequence length="896" mass="101816">MLDTPERERLLDRLGLPAAGRRLILDAAKYAPVRKVSSKGGGNVITPYQSLKMQRTVETESRHLEFPAAVGHEHNPKVLEYFPQPCRLTFEVIDADGEIHAVDHTPDFLVITEREVWLEECKPWSKLERLAQRKPWRYQLDADNRWRSDGIEQWLAERGIGYRILSDHDIPQRRVENTLFLEDYLDPAAPTCQVEVELRVKEALAQDATLYLAELYERLECRPDDIFKLVADGLIVADIDHAALSEPTRCRVFRDTAVRDFEHARRLPAPFAPLGTVDITVGARLMYDQQPYTVLMVGGNKAVLQSDDHKSVEVSLETLEKLAVAENVLMVGQSLGTEGSVRLSDFTENELRMALNRSSNLENITNPNRTQRRLLKALAIAKVSGTDELVALVPRLRDRGNRSPRLSSEQEAAMEEVIRTEFEKSHAPNPKHCHAQLKTLCATRGIRAPSYPTLIARIKARPRQQQDRARHGNRVAYQNAEFVNVLYADTPVHGSRALQYVHMDHTELDIELVSLKTGKSLGRPWLSLAIDAFTRRIVGIYLSYDPPSYRSNMMLLRDIVRRHRRLPQFIVVDNGADFRSEDFKNFAALMRIHVRYRPAGRPRHGSVMERIFGRIHTEYIHNLAGNTKALKDVRQTTGKFLPSRLAEWTLESLYLGIEYWAFIYYDNAEHAALGVSPCQAFNRSITSSGNRTHRIVTLTKDFLILTCPTVGRLGQRKVDRQRGIKVHSNYHYWCPEFRDPKLHGRSLPVRYDPWDSATVYVQIDKRWVAAQCKSLTALGQLTEKERELFSTEMRSHYRLRDDDEVSTQQLAEFLRVFTPKGAAELALERQRENRELYGSVGIGAIAKPIPASQLPSAVQLSAAPVASDIPAITSASSTGLSLEAAHPLDLPEFDTF</sequence>
<dbReference type="InterPro" id="IPR015378">
    <property type="entry name" value="Transposase-like_Mu_C"/>
</dbReference>
<evidence type="ECO:0000313" key="2">
    <source>
        <dbReference type="EMBL" id="AWI75113.1"/>
    </source>
</evidence>
<dbReference type="Gene3D" id="3.30.420.10">
    <property type="entry name" value="Ribonuclease H-like superfamily/Ribonuclease H"/>
    <property type="match status" value="1"/>
</dbReference>
<evidence type="ECO:0000313" key="3">
    <source>
        <dbReference type="Proteomes" id="UP000244930"/>
    </source>
</evidence>
<dbReference type="KEGG" id="acom:CEW83_07690"/>
<dbReference type="InterPro" id="IPR001584">
    <property type="entry name" value="Integrase_cat-core"/>
</dbReference>
<gene>
    <name evidence="2" type="ORF">CEW83_07690</name>
</gene>
<evidence type="ECO:0000259" key="1">
    <source>
        <dbReference type="PROSITE" id="PS50994"/>
    </source>
</evidence>
<dbReference type="Pfam" id="PF09299">
    <property type="entry name" value="Mu-transpos_C"/>
    <property type="match status" value="1"/>
</dbReference>
<keyword evidence="3" id="KW-1185">Reference proteome</keyword>